<dbReference type="SMART" id="SM00476">
    <property type="entry name" value="DNaseIc"/>
    <property type="match status" value="1"/>
</dbReference>
<evidence type="ECO:0000259" key="4">
    <source>
        <dbReference type="SMART" id="SM00278"/>
    </source>
</evidence>
<evidence type="ECO:0000313" key="5">
    <source>
        <dbReference type="EMBL" id="KAF0742367.1"/>
    </source>
</evidence>
<dbReference type="InterPro" id="IPR016202">
    <property type="entry name" value="DNase_I"/>
</dbReference>
<evidence type="ECO:0000256" key="2">
    <source>
        <dbReference type="ARBA" id="ARBA00015260"/>
    </source>
</evidence>
<name>A0A6G0XPC3_9STRA</name>
<dbReference type="GO" id="GO:0003677">
    <property type="term" value="F:DNA binding"/>
    <property type="evidence" value="ECO:0007669"/>
    <property type="project" value="InterPro"/>
</dbReference>
<feature type="domain" description="Helix-hairpin-helix DNA-binding motif class 1" evidence="4">
    <location>
        <begin position="39"/>
        <end position="58"/>
    </location>
</feature>
<dbReference type="Gene3D" id="1.10.150.320">
    <property type="entry name" value="Photosystem II 12 kDa extrinsic protein"/>
    <property type="match status" value="2"/>
</dbReference>
<dbReference type="SUPFAM" id="SSF81585">
    <property type="entry name" value="PsbU/PolX domain-like"/>
    <property type="match status" value="1"/>
</dbReference>
<comment type="similarity">
    <text evidence="1">Belongs to the DNase I family.</text>
</comment>
<evidence type="ECO:0000256" key="1">
    <source>
        <dbReference type="ARBA" id="ARBA00007359"/>
    </source>
</evidence>
<feature type="domain" description="Helix-hairpin-helix DNA-binding motif class 1" evidence="4">
    <location>
        <begin position="180"/>
        <end position="199"/>
    </location>
</feature>
<sequence>MTLLMQVNEASQEMLEGISGIGPSTSQNIVDRRPFKSLDELMDVPGIGKKRMAIIEAYFGSIRGSSGMKHRENKVDEPSSKYRPNYPHHYGSKPPQRFKTEMKVLDSTHDDPTQETRMQHKTEKTMDNAMARNKEKNEQTIAHVKIDINLATALSLQTIRGIGPKLSQRIVERRPFACVEELTSVRGMGPAILASIQNCVAVVRNPIKSSKKVTVLAAQNCIPRSPKVSSNLVLGTWNVHHLSKTRPLASLELMIRVLKPFDIIALQEVHDVIVVKRLAKLLRTFDYVVSDPVGRPGHWERYCYFYRKTLGLSAKRVHLPRESMTAVAMLARPPFIVSFEGSRRSLVLVNVHVVFGQRQHRVDEISVLKDLLRRLRDDAPSEIERLVILLGDFNLPPYDVGHIQGWDPILRPPHSTTIFNNLYDNIWLQPEATVVDSGVVRIDHIYFPATASRPYKSKEAAFARHECSHKLSDHCPVFVALQ</sequence>
<dbReference type="GO" id="GO:0006281">
    <property type="term" value="P:DNA repair"/>
    <property type="evidence" value="ECO:0007669"/>
    <property type="project" value="InterPro"/>
</dbReference>
<proteinExistence type="inferred from homology"/>
<feature type="domain" description="Helix-hairpin-helix DNA-binding motif class 1" evidence="4">
    <location>
        <begin position="154"/>
        <end position="173"/>
    </location>
</feature>
<dbReference type="Proteomes" id="UP000481153">
    <property type="component" value="Unassembled WGS sequence"/>
</dbReference>
<gene>
    <name evidence="5" type="ORF">Ae201684_002641</name>
</gene>
<keyword evidence="6" id="KW-1185">Reference proteome</keyword>
<dbReference type="VEuPathDB" id="FungiDB:AeMF1_018982"/>
<feature type="compositionally biased region" description="Basic and acidic residues" evidence="3">
    <location>
        <begin position="69"/>
        <end position="80"/>
    </location>
</feature>
<dbReference type="InterPro" id="IPR003583">
    <property type="entry name" value="Hlx-hairpin-Hlx_DNA-bd_motif"/>
</dbReference>
<dbReference type="CDD" id="cd10283">
    <property type="entry name" value="MnuA_DNase1-like"/>
    <property type="match status" value="1"/>
</dbReference>
<protein>
    <recommendedName>
        <fullName evidence="2">Endonuclease/exonuclease/phosphatase family domain-containing protein 1</fullName>
    </recommendedName>
</protein>
<feature type="domain" description="Helix-hairpin-helix DNA-binding motif class 1" evidence="4">
    <location>
        <begin position="13"/>
        <end position="32"/>
    </location>
</feature>
<comment type="caution">
    <text evidence="5">The sequence shown here is derived from an EMBL/GenBank/DDBJ whole genome shotgun (WGS) entry which is preliminary data.</text>
</comment>
<dbReference type="EMBL" id="VJMJ01000028">
    <property type="protein sequence ID" value="KAF0742367.1"/>
    <property type="molecule type" value="Genomic_DNA"/>
</dbReference>
<dbReference type="SUPFAM" id="SSF56219">
    <property type="entry name" value="DNase I-like"/>
    <property type="match status" value="1"/>
</dbReference>
<dbReference type="PANTHER" id="PTHR21180">
    <property type="entry name" value="ENDONUCLEASE/EXONUCLEASE/PHOSPHATASE FAMILY DOMAIN-CONTAINING PROTEIN 1"/>
    <property type="match status" value="1"/>
</dbReference>
<reference evidence="5 6" key="1">
    <citation type="submission" date="2019-07" db="EMBL/GenBank/DDBJ databases">
        <title>Genomics analysis of Aphanomyces spp. identifies a new class of oomycete effector associated with host adaptation.</title>
        <authorList>
            <person name="Gaulin E."/>
        </authorList>
    </citation>
    <scope>NUCLEOTIDE SEQUENCE [LARGE SCALE GENOMIC DNA]</scope>
    <source>
        <strain evidence="5 6">ATCC 201684</strain>
    </source>
</reference>
<dbReference type="SMART" id="SM00278">
    <property type="entry name" value="HhH1"/>
    <property type="match status" value="4"/>
</dbReference>
<organism evidence="5 6">
    <name type="scientific">Aphanomyces euteiches</name>
    <dbReference type="NCBI Taxonomy" id="100861"/>
    <lineage>
        <taxon>Eukaryota</taxon>
        <taxon>Sar</taxon>
        <taxon>Stramenopiles</taxon>
        <taxon>Oomycota</taxon>
        <taxon>Saprolegniomycetes</taxon>
        <taxon>Saprolegniales</taxon>
        <taxon>Verrucalvaceae</taxon>
        <taxon>Aphanomyces</taxon>
    </lineage>
</organism>
<evidence type="ECO:0000256" key="3">
    <source>
        <dbReference type="SAM" id="MobiDB-lite"/>
    </source>
</evidence>
<dbReference type="GO" id="GO:0004536">
    <property type="term" value="F:DNA nuclease activity"/>
    <property type="evidence" value="ECO:0007669"/>
    <property type="project" value="InterPro"/>
</dbReference>
<dbReference type="InterPro" id="IPR036691">
    <property type="entry name" value="Endo/exonu/phosph_ase_sf"/>
</dbReference>
<evidence type="ECO:0000313" key="6">
    <source>
        <dbReference type="Proteomes" id="UP000481153"/>
    </source>
</evidence>
<feature type="region of interest" description="Disordered" evidence="3">
    <location>
        <begin position="66"/>
        <end position="96"/>
    </location>
</feature>
<dbReference type="Gene3D" id="3.60.10.10">
    <property type="entry name" value="Endonuclease/exonuclease/phosphatase"/>
    <property type="match status" value="1"/>
</dbReference>
<dbReference type="AlphaFoldDB" id="A0A6G0XPC3"/>
<accession>A0A6G0XPC3</accession>
<dbReference type="InterPro" id="IPR010994">
    <property type="entry name" value="RuvA_2-like"/>
</dbReference>
<dbReference type="Pfam" id="PF12836">
    <property type="entry name" value="HHH_3"/>
    <property type="match status" value="2"/>
</dbReference>
<dbReference type="Pfam" id="PF03372">
    <property type="entry name" value="Exo_endo_phos"/>
    <property type="match status" value="1"/>
</dbReference>
<dbReference type="InterPro" id="IPR051675">
    <property type="entry name" value="Endo/Exo/Phosphatase_dom_1"/>
</dbReference>
<dbReference type="InterPro" id="IPR005135">
    <property type="entry name" value="Endo/exonuclease/phosphatase"/>
</dbReference>
<dbReference type="SUPFAM" id="SSF47781">
    <property type="entry name" value="RuvA domain 2-like"/>
    <property type="match status" value="1"/>
</dbReference>
<dbReference type="PANTHER" id="PTHR21180:SF32">
    <property type="entry name" value="ENDONUCLEASE_EXONUCLEASE_PHOSPHATASE FAMILY DOMAIN-CONTAINING PROTEIN 1"/>
    <property type="match status" value="1"/>
</dbReference>
<dbReference type="GO" id="GO:0006308">
    <property type="term" value="P:DNA catabolic process"/>
    <property type="evidence" value="ECO:0007669"/>
    <property type="project" value="InterPro"/>
</dbReference>